<sequence length="85" mass="9483">MRTSLRLETNPQNTCTCPIACSSSLTATLYSSHQGVSKYYLGVGSNLQSVRIITRERNYEGLSPGQNEDSRNISDVIQETFHSRN</sequence>
<name>A0ABR3LGJ2_9TELE</name>
<dbReference type="EMBL" id="JAYMGO010000022">
    <property type="protein sequence ID" value="KAL1251126.1"/>
    <property type="molecule type" value="Genomic_DNA"/>
</dbReference>
<gene>
    <name evidence="1" type="ORF">QQF64_018922</name>
</gene>
<protein>
    <submittedName>
        <fullName evidence="1">Uncharacterized protein</fullName>
    </submittedName>
</protein>
<reference evidence="1 2" key="1">
    <citation type="submission" date="2023-09" db="EMBL/GenBank/DDBJ databases">
        <authorList>
            <person name="Wang M."/>
        </authorList>
    </citation>
    <scope>NUCLEOTIDE SEQUENCE [LARGE SCALE GENOMIC DNA]</scope>
    <source>
        <strain evidence="1">GT-2023</strain>
        <tissue evidence="1">Liver</tissue>
    </source>
</reference>
<evidence type="ECO:0000313" key="1">
    <source>
        <dbReference type="EMBL" id="KAL1251126.1"/>
    </source>
</evidence>
<dbReference type="Proteomes" id="UP001558613">
    <property type="component" value="Unassembled WGS sequence"/>
</dbReference>
<comment type="caution">
    <text evidence="1">The sequence shown here is derived from an EMBL/GenBank/DDBJ whole genome shotgun (WGS) entry which is preliminary data.</text>
</comment>
<organism evidence="1 2">
    <name type="scientific">Cirrhinus molitorella</name>
    <name type="common">mud carp</name>
    <dbReference type="NCBI Taxonomy" id="172907"/>
    <lineage>
        <taxon>Eukaryota</taxon>
        <taxon>Metazoa</taxon>
        <taxon>Chordata</taxon>
        <taxon>Craniata</taxon>
        <taxon>Vertebrata</taxon>
        <taxon>Euteleostomi</taxon>
        <taxon>Actinopterygii</taxon>
        <taxon>Neopterygii</taxon>
        <taxon>Teleostei</taxon>
        <taxon>Ostariophysi</taxon>
        <taxon>Cypriniformes</taxon>
        <taxon>Cyprinidae</taxon>
        <taxon>Labeoninae</taxon>
        <taxon>Labeonini</taxon>
        <taxon>Cirrhinus</taxon>
    </lineage>
</organism>
<evidence type="ECO:0000313" key="2">
    <source>
        <dbReference type="Proteomes" id="UP001558613"/>
    </source>
</evidence>
<proteinExistence type="predicted"/>
<accession>A0ABR3LGJ2</accession>
<keyword evidence="2" id="KW-1185">Reference proteome</keyword>